<sequence>MADKMDVEARIAHFLRVSQDASATQAERDTAGQEAERLLAKHAIDRLTLDVDGAKRAEREPIEQASIDVAGGRGTVALDVVVGLIAAARALGLVAHYRDRRTVDRVWDAPDAVPRVELAVTGFRSDLALAVPLLESLHVQAVLAMRTWWRAEPRHRLIPRWDAHLARCAFVQEFGRGAAARLSEGREAAVTASAAGTALVVASREAQVQDWVEEHVQVRRATDRRSFSGYGRAPGYAAGLRSSGTAHRAVSS</sequence>
<accession>A0ABP8YWG4</accession>
<dbReference type="Proteomes" id="UP001500121">
    <property type="component" value="Unassembled WGS sequence"/>
</dbReference>
<proteinExistence type="predicted"/>
<dbReference type="EMBL" id="BAABLP010000002">
    <property type="protein sequence ID" value="GAA4739767.1"/>
    <property type="molecule type" value="Genomic_DNA"/>
</dbReference>
<comment type="caution">
    <text evidence="1">The sequence shown here is derived from an EMBL/GenBank/DDBJ whole genome shotgun (WGS) entry which is preliminary data.</text>
</comment>
<protein>
    <submittedName>
        <fullName evidence="1">DUF2786 domain-containing protein</fullName>
    </submittedName>
</protein>
<reference evidence="2" key="1">
    <citation type="journal article" date="2019" name="Int. J. Syst. Evol. Microbiol.">
        <title>The Global Catalogue of Microorganisms (GCM) 10K type strain sequencing project: providing services to taxonomists for standard genome sequencing and annotation.</title>
        <authorList>
            <consortium name="The Broad Institute Genomics Platform"/>
            <consortium name="The Broad Institute Genome Sequencing Center for Infectious Disease"/>
            <person name="Wu L."/>
            <person name="Ma J."/>
        </authorList>
    </citation>
    <scope>NUCLEOTIDE SEQUENCE [LARGE SCALE GENOMIC DNA]</scope>
    <source>
        <strain evidence="2">JCM 19015</strain>
    </source>
</reference>
<dbReference type="RefSeq" id="WP_345479726.1">
    <property type="nucleotide sequence ID" value="NZ_BAABLP010000002.1"/>
</dbReference>
<evidence type="ECO:0000313" key="2">
    <source>
        <dbReference type="Proteomes" id="UP001500121"/>
    </source>
</evidence>
<name>A0ABP8YWG4_9MICO</name>
<gene>
    <name evidence="1" type="ORF">GCM10025783_08220</name>
</gene>
<organism evidence="1 2">
    <name type="scientific">Amnibacterium soli</name>
    <dbReference type="NCBI Taxonomy" id="1282736"/>
    <lineage>
        <taxon>Bacteria</taxon>
        <taxon>Bacillati</taxon>
        <taxon>Actinomycetota</taxon>
        <taxon>Actinomycetes</taxon>
        <taxon>Micrococcales</taxon>
        <taxon>Microbacteriaceae</taxon>
        <taxon>Amnibacterium</taxon>
    </lineage>
</organism>
<evidence type="ECO:0000313" key="1">
    <source>
        <dbReference type="EMBL" id="GAA4739767.1"/>
    </source>
</evidence>
<keyword evidence="2" id="KW-1185">Reference proteome</keyword>